<evidence type="ECO:0000313" key="2">
    <source>
        <dbReference type="Proteomes" id="UP000002334"/>
    </source>
</evidence>
<keyword evidence="2" id="KW-1185">Reference proteome</keyword>
<dbReference type="KEGG" id="hde:HDEF_0881"/>
<dbReference type="AlphaFoldDB" id="C4K4V7"/>
<name>C4K4V7_HAMD5</name>
<gene>
    <name evidence="1" type="ordered locus">HDEF_0881</name>
</gene>
<dbReference type="HOGENOM" id="CLU_2861555_0_0_6"/>
<evidence type="ECO:0000313" key="1">
    <source>
        <dbReference type="EMBL" id="ACQ67600.1"/>
    </source>
</evidence>
<sequence length="64" mass="7142">MNMPVLNQPANAQARQCLHVCQTYAETEHWPARFAQGGGWVLCGRLARGKIIWPSNMVCTEGRS</sequence>
<organism evidence="1 2">
    <name type="scientific">Hamiltonella defensa subsp. Acyrthosiphon pisum (strain 5AT)</name>
    <dbReference type="NCBI Taxonomy" id="572265"/>
    <lineage>
        <taxon>Bacteria</taxon>
        <taxon>Pseudomonadati</taxon>
        <taxon>Pseudomonadota</taxon>
        <taxon>Gammaproteobacteria</taxon>
        <taxon>Enterobacterales</taxon>
        <taxon>Enterobacteriaceae</taxon>
        <taxon>aphid secondary symbionts</taxon>
        <taxon>Candidatus Williamhamiltonella</taxon>
    </lineage>
</organism>
<protein>
    <submittedName>
        <fullName evidence="1">Uncharacterized protein</fullName>
    </submittedName>
</protein>
<reference evidence="1 2" key="1">
    <citation type="journal article" date="2009" name="Proc. Natl. Acad. Sci. U.S.A.">
        <title>Hamiltonella defensa, genome evolution of protective bacterial endosymbiont from pathogenic ancestors.</title>
        <authorList>
            <person name="Degnan P.H."/>
            <person name="Yu Y."/>
            <person name="Sisneros N."/>
            <person name="Wing R.A."/>
            <person name="Moran N.A."/>
        </authorList>
    </citation>
    <scope>NUCLEOTIDE SEQUENCE [LARGE SCALE GENOMIC DNA]</scope>
    <source>
        <strain evidence="2">5AT</strain>
    </source>
</reference>
<dbReference type="EMBL" id="CP001277">
    <property type="protein sequence ID" value="ACQ67600.1"/>
    <property type="molecule type" value="Genomic_DNA"/>
</dbReference>
<proteinExistence type="predicted"/>
<dbReference type="Proteomes" id="UP000002334">
    <property type="component" value="Chromosome"/>
</dbReference>
<accession>C4K4V7</accession>